<feature type="domain" description="FAS1" evidence="2">
    <location>
        <begin position="44"/>
        <end position="181"/>
    </location>
</feature>
<name>A0AAU9D9R7_9BACT</name>
<dbReference type="RefSeq" id="WP_338391239.1">
    <property type="nucleotide sequence ID" value="NZ_AP025314.1"/>
</dbReference>
<dbReference type="KEGG" id="fax:FUAX_20730"/>
<keyword evidence="4" id="KW-1185">Reference proteome</keyword>
<evidence type="ECO:0000256" key="1">
    <source>
        <dbReference type="SAM" id="SignalP"/>
    </source>
</evidence>
<sequence>MNRMAKKIRAFRVACLGLMLALFIFTGCDNDNGGAVFEDTKLRTVTEYFENEGNGEFSEWTKLLRASKYYGLLAARGNYTFLACKNDAMEAFYSELGVSGVDGLEKDYVDLLVRTHTVMTGFESFSFRQGPMSDTTMNGNKLVVAFGSEGLNGLKVNQKSTILERDIECSNGFLHILDRPVEPISKGVHGTLKDLGKYGILTEAIEKTGLIDTLELETTEKGTRVLYTVLAEPDEVYKAKGIEDFAGLVEKLGAGNDYTSRDNKLNRFVRNHVISGKLFSDRFKTDILLTVGSSMVKMIKNSDGYFINTQIDDFGNEVFEGANTLDVYNLDMQSKNATIHDVKDVLFEAEFDPILVEDDIIAVPELYGFQVASNDQEVVYVDKVERWRAKGYTQFVYMYRNNSSDHLNCYVAESGWFEYTTRPILKGTYDISFRSGSGNFRATMSAWIDGQRSENLVYPPAWNVPIGRYTFTENGRHKFMLKSVAGGRLSLDRLVFKPVK</sequence>
<dbReference type="PROSITE" id="PS50213">
    <property type="entry name" value="FAS1"/>
    <property type="match status" value="2"/>
</dbReference>
<dbReference type="AlphaFoldDB" id="A0AAU9D9R7"/>
<reference evidence="3 4" key="1">
    <citation type="submission" date="2021-12" db="EMBL/GenBank/DDBJ databases">
        <title>Genome sequencing of bacteria with rrn-lacking chromosome and rrn-plasmid.</title>
        <authorList>
            <person name="Anda M."/>
            <person name="Iwasaki W."/>
        </authorList>
    </citation>
    <scope>NUCLEOTIDE SEQUENCE [LARGE SCALE GENOMIC DNA]</scope>
    <source>
        <strain evidence="3 4">DSM 100852</strain>
    </source>
</reference>
<dbReference type="InterPro" id="IPR000782">
    <property type="entry name" value="FAS1_domain"/>
</dbReference>
<dbReference type="SUPFAM" id="SSF82153">
    <property type="entry name" value="FAS1 domain"/>
    <property type="match status" value="2"/>
</dbReference>
<dbReference type="PANTHER" id="PTHR10900">
    <property type="entry name" value="PERIOSTIN-RELATED"/>
    <property type="match status" value="1"/>
</dbReference>
<dbReference type="EMBL" id="AP025314">
    <property type="protein sequence ID" value="BDD09641.1"/>
    <property type="molecule type" value="Genomic_DNA"/>
</dbReference>
<proteinExistence type="predicted"/>
<dbReference type="PROSITE" id="PS51257">
    <property type="entry name" value="PROKAR_LIPOPROTEIN"/>
    <property type="match status" value="1"/>
</dbReference>
<feature type="signal peptide" evidence="1">
    <location>
        <begin position="1"/>
        <end position="30"/>
    </location>
</feature>
<evidence type="ECO:0000313" key="3">
    <source>
        <dbReference type="EMBL" id="BDD09641.1"/>
    </source>
</evidence>
<dbReference type="InterPro" id="IPR036378">
    <property type="entry name" value="FAS1_dom_sf"/>
</dbReference>
<dbReference type="Proteomes" id="UP001348817">
    <property type="component" value="Chromosome"/>
</dbReference>
<organism evidence="3 4">
    <name type="scientific">Fulvitalea axinellae</name>
    <dbReference type="NCBI Taxonomy" id="1182444"/>
    <lineage>
        <taxon>Bacteria</taxon>
        <taxon>Pseudomonadati</taxon>
        <taxon>Bacteroidota</taxon>
        <taxon>Cytophagia</taxon>
        <taxon>Cytophagales</taxon>
        <taxon>Persicobacteraceae</taxon>
        <taxon>Fulvitalea</taxon>
    </lineage>
</organism>
<gene>
    <name evidence="3" type="ORF">FUAX_20730</name>
</gene>
<keyword evidence="1" id="KW-0732">Signal</keyword>
<dbReference type="PANTHER" id="PTHR10900:SF77">
    <property type="entry name" value="FI19380P1"/>
    <property type="match status" value="1"/>
</dbReference>
<feature type="chain" id="PRO_5043448571" description="FAS1 domain-containing protein" evidence="1">
    <location>
        <begin position="31"/>
        <end position="500"/>
    </location>
</feature>
<dbReference type="Gene3D" id="2.30.180.10">
    <property type="entry name" value="FAS1 domain"/>
    <property type="match status" value="2"/>
</dbReference>
<feature type="domain" description="FAS1" evidence="2">
    <location>
        <begin position="185"/>
        <end position="346"/>
    </location>
</feature>
<dbReference type="InterPro" id="IPR050904">
    <property type="entry name" value="Adhesion/Biosynth-related"/>
</dbReference>
<dbReference type="Pfam" id="PF02469">
    <property type="entry name" value="Fasciclin"/>
    <property type="match status" value="2"/>
</dbReference>
<evidence type="ECO:0000313" key="4">
    <source>
        <dbReference type="Proteomes" id="UP001348817"/>
    </source>
</evidence>
<evidence type="ECO:0000259" key="2">
    <source>
        <dbReference type="PROSITE" id="PS50213"/>
    </source>
</evidence>
<accession>A0AAU9D9R7</accession>
<protein>
    <recommendedName>
        <fullName evidence="2">FAS1 domain-containing protein</fullName>
    </recommendedName>
</protein>